<gene>
    <name evidence="1" type="ORF">COV04_00315</name>
</gene>
<comment type="caution">
    <text evidence="1">The sequence shown here is derived from an EMBL/GenBank/DDBJ whole genome shotgun (WGS) entry which is preliminary data.</text>
</comment>
<dbReference type="AlphaFoldDB" id="A0A2M8LFU5"/>
<name>A0A2M8LFU5_9BACT</name>
<organism evidence="1 2">
    <name type="scientific">Candidatus Uhrbacteria bacterium CG10_big_fil_rev_8_21_14_0_10_48_11</name>
    <dbReference type="NCBI Taxonomy" id="1975037"/>
    <lineage>
        <taxon>Bacteria</taxon>
        <taxon>Candidatus Uhriibacteriota</taxon>
    </lineage>
</organism>
<sequence length="95" mass="10694">MQGDGTKRIRTELATIEDPKEREQHIGRAHSATMYGEGGFNRWHVRPTGEVVLSNADRATAERARAKGFTVIEQILDEILFFIYSAGTCNVSNLW</sequence>
<proteinExistence type="predicted"/>
<reference evidence="1 2" key="1">
    <citation type="submission" date="2017-09" db="EMBL/GenBank/DDBJ databases">
        <title>Depth-based differentiation of microbial function through sediment-hosted aquifers and enrichment of novel symbionts in the deep terrestrial subsurface.</title>
        <authorList>
            <person name="Probst A.J."/>
            <person name="Ladd B."/>
            <person name="Jarett J.K."/>
            <person name="Geller-Mcgrath D.E."/>
            <person name="Sieber C.M."/>
            <person name="Emerson J.B."/>
            <person name="Anantharaman K."/>
            <person name="Thomas B.C."/>
            <person name="Malmstrom R."/>
            <person name="Stieglmeier M."/>
            <person name="Klingl A."/>
            <person name="Woyke T."/>
            <person name="Ryan C.M."/>
            <person name="Banfield J.F."/>
        </authorList>
    </citation>
    <scope>NUCLEOTIDE SEQUENCE [LARGE SCALE GENOMIC DNA]</scope>
    <source>
        <strain evidence="1">CG10_big_fil_rev_8_21_14_0_10_48_11</strain>
    </source>
</reference>
<evidence type="ECO:0000313" key="2">
    <source>
        <dbReference type="Proteomes" id="UP000231152"/>
    </source>
</evidence>
<dbReference type="Proteomes" id="UP000231152">
    <property type="component" value="Unassembled WGS sequence"/>
</dbReference>
<protein>
    <submittedName>
        <fullName evidence="1">Uncharacterized protein</fullName>
    </submittedName>
</protein>
<accession>A0A2M8LFU5</accession>
<dbReference type="EMBL" id="PFET01000001">
    <property type="protein sequence ID" value="PJE76307.1"/>
    <property type="molecule type" value="Genomic_DNA"/>
</dbReference>
<evidence type="ECO:0000313" key="1">
    <source>
        <dbReference type="EMBL" id="PJE76307.1"/>
    </source>
</evidence>